<name>A0AC61TNW3_9MONO</name>
<reference evidence="1 2" key="1">
    <citation type="journal article" date="2021" name="J. Virol.">
        <title>Evolution and diversity of bat and rodent Paramyxoviruses from North America.</title>
        <authorList>
            <person name="Larsen B.B."/>
            <person name="Gryseels S."/>
            <person name="Otto H.W."/>
            <person name="Worobey M."/>
        </authorList>
    </citation>
    <scope>NUCLEOTIDE SEQUENCE [LARGE SCALE GENOMIC DNA]</scope>
    <source>
        <strain evidence="1">AB1</strain>
    </source>
</reference>
<accession>A0AC61TNW3</accession>
<proteinExistence type="predicted"/>
<dbReference type="Proteomes" id="UP000828056">
    <property type="component" value="Segment"/>
</dbReference>
<organism evidence="1 2">
    <name type="scientific">Paramyxoviridae sp</name>
    <dbReference type="NCBI Taxonomy" id="1663356"/>
    <lineage>
        <taxon>Viruses</taxon>
        <taxon>Riboviria</taxon>
        <taxon>Orthornavirae</taxon>
        <taxon>Negarnaviricota</taxon>
        <taxon>Haploviricotina</taxon>
        <taxon>Monjiviricetes</taxon>
        <taxon>Mononegavirales</taxon>
        <taxon>Paramyxoviridae</taxon>
    </lineage>
</organism>
<gene>
    <name evidence="1" type="primary">TM</name>
</gene>
<sequence>MSQPIYEDPQACHVHYQNMSTSVRSFSPDSSRAHEIITYAKAMNDVKNVRLQVRMLQWITAVSLVLIIMNVGMVLYLIIAHHVPSRVVIKEEFLSDVAVTSDTPRAFPMSKGQCDYILEAISTRINHPILETRNWLHRELRDISNEVKLLLLSQITELSLMTETNSTLKYVRGPKTLKDATAEEMTMSLNQLINDIQDLSNRRSQRTHKSRVSRSTPDIGYQHHTTLPPKMTPQMRRITKNFNNGYRMIPVYHKDIDME</sequence>
<dbReference type="EMBL" id="OK210078">
    <property type="protein sequence ID" value="UED37227.1"/>
    <property type="molecule type" value="Viral_cRNA"/>
</dbReference>
<protein>
    <submittedName>
        <fullName evidence="1">TM protein</fullName>
    </submittedName>
</protein>
<evidence type="ECO:0000313" key="2">
    <source>
        <dbReference type="Proteomes" id="UP000828056"/>
    </source>
</evidence>
<keyword evidence="2" id="KW-1185">Reference proteome</keyword>
<evidence type="ECO:0000313" key="1">
    <source>
        <dbReference type="EMBL" id="UED37227.1"/>
    </source>
</evidence>